<dbReference type="NCBIfam" id="TIGR00686">
    <property type="entry name" value="phnA"/>
    <property type="match status" value="1"/>
</dbReference>
<dbReference type="SUPFAM" id="SSF57783">
    <property type="entry name" value="Zinc beta-ribbon"/>
    <property type="match status" value="1"/>
</dbReference>
<feature type="domain" description="Protein YjdM N-terminal" evidence="3">
    <location>
        <begin position="10"/>
        <end position="38"/>
    </location>
</feature>
<organism evidence="4 5">
    <name type="scientific">Micrococcus flavus</name>
    <dbReference type="NCBI Taxonomy" id="384602"/>
    <lineage>
        <taxon>Bacteria</taxon>
        <taxon>Bacillati</taxon>
        <taxon>Actinomycetota</taxon>
        <taxon>Actinomycetes</taxon>
        <taxon>Micrococcales</taxon>
        <taxon>Micrococcaceae</taxon>
        <taxon>Micrococcus</taxon>
    </lineage>
</organism>
<dbReference type="Pfam" id="PF08274">
    <property type="entry name" value="Zn_Ribbon_YjdM"/>
    <property type="match status" value="1"/>
</dbReference>
<comment type="similarity">
    <text evidence="1">Belongs to the YjdM family.</text>
</comment>
<dbReference type="SUPFAM" id="SSF82057">
    <property type="entry name" value="Prokaryotic SH3-related domain"/>
    <property type="match status" value="1"/>
</dbReference>
<evidence type="ECO:0000259" key="3">
    <source>
        <dbReference type="Pfam" id="PF08274"/>
    </source>
</evidence>
<name>A0A7W7L396_9MICC</name>
<evidence type="ECO:0000259" key="2">
    <source>
        <dbReference type="Pfam" id="PF03831"/>
    </source>
</evidence>
<feature type="domain" description="Protein YjdM C-terminal" evidence="2">
    <location>
        <begin position="55"/>
        <end position="124"/>
    </location>
</feature>
<dbReference type="InterPro" id="IPR013987">
    <property type="entry name" value="YjdM_N"/>
</dbReference>
<dbReference type="Proteomes" id="UP000560081">
    <property type="component" value="Unassembled WGS sequence"/>
</dbReference>
<dbReference type="AlphaFoldDB" id="A0A7W7L396"/>
<keyword evidence="5" id="KW-1185">Reference proteome</keyword>
<comment type="caution">
    <text evidence="4">The sequence shown here is derived from an EMBL/GenBank/DDBJ whole genome shotgun (WGS) entry which is preliminary data.</text>
</comment>
<protein>
    <submittedName>
        <fullName evidence="4">Protein PhnA</fullName>
    </submittedName>
</protein>
<accession>A0A7W7L396</accession>
<dbReference type="InterPro" id="IPR004624">
    <property type="entry name" value="YjdM"/>
</dbReference>
<sequence>MTDQPTADALPLCPACGEDFTYESGALLTCPMCGHEWSPSADGDAADEAGAVAEVRDAVGNALEDGCDVTIAKDLKVKGGATIKSGTKVRGIRLLESPVDGHDISAKVPGQGQMYLKSSVVKRA</sequence>
<dbReference type="EMBL" id="JACHMC010000001">
    <property type="protein sequence ID" value="MBB4882281.1"/>
    <property type="molecule type" value="Genomic_DNA"/>
</dbReference>
<proteinExistence type="inferred from homology"/>
<dbReference type="RefSeq" id="WP_229667397.1">
    <property type="nucleotide sequence ID" value="NZ_BMLA01000005.1"/>
</dbReference>
<reference evidence="4 5" key="1">
    <citation type="submission" date="2020-08" db="EMBL/GenBank/DDBJ databases">
        <title>Sequencing the genomes of 1000 actinobacteria strains.</title>
        <authorList>
            <person name="Klenk H.-P."/>
        </authorList>
    </citation>
    <scope>NUCLEOTIDE SEQUENCE [LARGE SCALE GENOMIC DNA]</scope>
    <source>
        <strain evidence="4 5">DSM 19079</strain>
    </source>
</reference>
<gene>
    <name evidence="4" type="ORF">BJ976_000632</name>
</gene>
<dbReference type="InterPro" id="IPR013988">
    <property type="entry name" value="YjdM_C"/>
</dbReference>
<dbReference type="Gene3D" id="2.30.30.40">
    <property type="entry name" value="SH3 Domains"/>
    <property type="match status" value="1"/>
</dbReference>
<dbReference type="Pfam" id="PF03831">
    <property type="entry name" value="YjdM"/>
    <property type="match status" value="1"/>
</dbReference>
<evidence type="ECO:0000256" key="1">
    <source>
        <dbReference type="ARBA" id="ARBA00009248"/>
    </source>
</evidence>
<evidence type="ECO:0000313" key="4">
    <source>
        <dbReference type="EMBL" id="MBB4882281.1"/>
    </source>
</evidence>
<dbReference type="Gene3D" id="2.20.25.10">
    <property type="match status" value="1"/>
</dbReference>
<evidence type="ECO:0000313" key="5">
    <source>
        <dbReference type="Proteomes" id="UP000560081"/>
    </source>
</evidence>